<dbReference type="Proteomes" id="UP001152795">
    <property type="component" value="Unassembled WGS sequence"/>
</dbReference>
<sequence length="871" mass="97479">MASTPSSIYAEEKQSESSEKTATKRQTGIANFFQKVESNPKRSLSPSLAPGVTGKKLRTKLDLQPPSKLPCVCMTCFNADKSMSPYNYYLCRSDKQTKERHLSKAHSGIKTHLVQFVDATAPLASEALNAYKSICLKKLEITKETINSSQSEDGLLSPTHQSLDKTLSIGHSNLEEKMDVVVSILKDLSTKIDQQKVPSATSTASDMSILVNELTTDKYMQSSISCVNWSKIENIIQLTEKIKSVRFFAGAESFQKGCVRCQLCFEYLSSRDNHLKRHDPIRIEEDGHSVASHIKKYGNNISSGLFLESAEDVGKIIEGKNDCWYRLKNRIKNHLHCTGDNAKTHLEALKAEHSNNKLAKRGSNVSKNLVRVALSVVESKSAAIHFETQVAAHIATGSDMGDIGHSYKQFNEILKAAEVYIDKEIEKYLLTPLSNTLLPPHFCGLADKSTIHRITNQGVIIASMLNGIKTAILVQAPAVYHAFDNGQDDSGGVTGACAAELAESMFTTITTAYPGMINIIGTFWQGTVLDGQYQPKGFANKLWDLLEKSQCTFTDVIWDPPHWVNLAAEDVLEGKIGHSKEFLKRLITRSATIHQIFQRRKNLAQAKTQAETMNCKLQLTSRTCATRFATSQIHEFRKLISSAHVYMATYEEFHKNDPKFELKTWEICGQDFVADMCGCVDVFLPLITFLVQLQGLSVPIWKASVWVPKVTADLDELVKLRVNFPPASCFHLASNISDIKKKTFHGQKLVDGWLIVGIEANSSGEDIHCIVNLLVGVRKVSGYPSLLKEEEFVEFGRKDFKQFFKYICSLQHVKELAENHFTELKLKCVYSDEILTNLKNTLKIILWTPNHVHILSRWLKFITTTNNGQVC</sequence>
<keyword evidence="3" id="KW-1185">Reference proteome</keyword>
<gene>
    <name evidence="2" type="ORF">PACLA_8A035140</name>
</gene>
<protein>
    <submittedName>
        <fullName evidence="2">Uncharacterized protein</fullName>
    </submittedName>
</protein>
<feature type="region of interest" description="Disordered" evidence="1">
    <location>
        <begin position="1"/>
        <end position="28"/>
    </location>
</feature>
<dbReference type="EMBL" id="CACRXK020000155">
    <property type="protein sequence ID" value="CAB3978963.1"/>
    <property type="molecule type" value="Genomic_DNA"/>
</dbReference>
<reference evidence="2" key="1">
    <citation type="submission" date="2020-04" db="EMBL/GenBank/DDBJ databases">
        <authorList>
            <person name="Alioto T."/>
            <person name="Alioto T."/>
            <person name="Gomez Garrido J."/>
        </authorList>
    </citation>
    <scope>NUCLEOTIDE SEQUENCE</scope>
    <source>
        <strain evidence="2">A484AB</strain>
    </source>
</reference>
<organism evidence="2 3">
    <name type="scientific">Paramuricea clavata</name>
    <name type="common">Red gorgonian</name>
    <name type="synonym">Violescent sea-whip</name>
    <dbReference type="NCBI Taxonomy" id="317549"/>
    <lineage>
        <taxon>Eukaryota</taxon>
        <taxon>Metazoa</taxon>
        <taxon>Cnidaria</taxon>
        <taxon>Anthozoa</taxon>
        <taxon>Octocorallia</taxon>
        <taxon>Malacalcyonacea</taxon>
        <taxon>Plexauridae</taxon>
        <taxon>Paramuricea</taxon>
    </lineage>
</organism>
<proteinExistence type="predicted"/>
<evidence type="ECO:0000313" key="3">
    <source>
        <dbReference type="Proteomes" id="UP001152795"/>
    </source>
</evidence>
<name>A0A6S7FPU4_PARCT</name>
<dbReference type="AlphaFoldDB" id="A0A6S7FPU4"/>
<evidence type="ECO:0000313" key="2">
    <source>
        <dbReference type="EMBL" id="CAB3978963.1"/>
    </source>
</evidence>
<feature type="compositionally biased region" description="Basic and acidic residues" evidence="1">
    <location>
        <begin position="10"/>
        <end position="22"/>
    </location>
</feature>
<evidence type="ECO:0000256" key="1">
    <source>
        <dbReference type="SAM" id="MobiDB-lite"/>
    </source>
</evidence>
<comment type="caution">
    <text evidence="2">The sequence shown here is derived from an EMBL/GenBank/DDBJ whole genome shotgun (WGS) entry which is preliminary data.</text>
</comment>
<accession>A0A6S7FPU4</accession>